<dbReference type="AlphaFoldDB" id="A0A7Z0CR70"/>
<protein>
    <submittedName>
        <fullName evidence="2">Uncharacterized protein</fullName>
    </submittedName>
</protein>
<dbReference type="RefSeq" id="WP_179651559.1">
    <property type="nucleotide sequence ID" value="NZ_JACBZM010000001.1"/>
</dbReference>
<feature type="chain" id="PRO_5031258896" evidence="1">
    <location>
        <begin position="34"/>
        <end position="363"/>
    </location>
</feature>
<accession>A0A7Z0CR70</accession>
<feature type="signal peptide" evidence="1">
    <location>
        <begin position="1"/>
        <end position="33"/>
    </location>
</feature>
<gene>
    <name evidence="2" type="ORF">BJ993_004632</name>
</gene>
<evidence type="ECO:0000256" key="1">
    <source>
        <dbReference type="SAM" id="SignalP"/>
    </source>
</evidence>
<name>A0A7Z0CR70_9ACTN</name>
<evidence type="ECO:0000313" key="3">
    <source>
        <dbReference type="Proteomes" id="UP000562045"/>
    </source>
</evidence>
<dbReference type="EMBL" id="JACBZM010000001">
    <property type="protein sequence ID" value="NYI47552.1"/>
    <property type="molecule type" value="Genomic_DNA"/>
</dbReference>
<proteinExistence type="predicted"/>
<dbReference type="Proteomes" id="UP000562045">
    <property type="component" value="Unassembled WGS sequence"/>
</dbReference>
<organism evidence="2 3">
    <name type="scientific">Nocardioides aromaticivorans</name>
    <dbReference type="NCBI Taxonomy" id="200618"/>
    <lineage>
        <taxon>Bacteria</taxon>
        <taxon>Bacillati</taxon>
        <taxon>Actinomycetota</taxon>
        <taxon>Actinomycetes</taxon>
        <taxon>Propionibacteriales</taxon>
        <taxon>Nocardioidaceae</taxon>
        <taxon>Nocardioides</taxon>
    </lineage>
</organism>
<evidence type="ECO:0000313" key="2">
    <source>
        <dbReference type="EMBL" id="NYI47552.1"/>
    </source>
</evidence>
<sequence length="363" mass="36145">MAGRIPMGGYRGRVRLLVLALAALLAMSLGASAVQPTATTVGVGLGISVDRTSVGITVGSQAVVAVTVSQPGSVLGPVHLSVSGVPAGASATILPNPMVNGLPAVVAIQTSASTPVGSHLVRITATSAGQSASVTFQLNVTLATGFTMVLSPPAATVVDGQSTSYTLTVNRGLLAGPISLSVTGVPQFATATVSPSLSLLGNTATVRISTATNVVPGTYLVTVKGQALLASATASAYLVVVPQTYADFPITGTPDRVLAPGSEPAAIDLRLTNPFGTPMTVTALGVDLTSTDKPGCTTANYAVAGYAGPFPLTIPANSTRSLSSLGVPRAQWPSVRMLNLPTNQDACKGAVVQLAYTGAGNGA</sequence>
<reference evidence="2 3" key="1">
    <citation type="submission" date="2020-07" db="EMBL/GenBank/DDBJ databases">
        <title>Sequencing the genomes of 1000 actinobacteria strains.</title>
        <authorList>
            <person name="Klenk H.-P."/>
        </authorList>
    </citation>
    <scope>NUCLEOTIDE SEQUENCE [LARGE SCALE GENOMIC DNA]</scope>
    <source>
        <strain evidence="2 3">DSM 15131</strain>
    </source>
</reference>
<comment type="caution">
    <text evidence="2">The sequence shown here is derived from an EMBL/GenBank/DDBJ whole genome shotgun (WGS) entry which is preliminary data.</text>
</comment>
<keyword evidence="1" id="KW-0732">Signal</keyword>